<proteinExistence type="predicted"/>
<dbReference type="Gene3D" id="3.20.20.80">
    <property type="entry name" value="Glycosidases"/>
    <property type="match status" value="1"/>
</dbReference>
<feature type="compositionally biased region" description="Polar residues" evidence="1">
    <location>
        <begin position="483"/>
        <end position="492"/>
    </location>
</feature>
<accession>A0A2P6NPJ1</accession>
<comment type="caution">
    <text evidence="4">The sequence shown here is derived from an EMBL/GenBank/DDBJ whole genome shotgun (WGS) entry which is preliminary data.</text>
</comment>
<feature type="signal peptide" evidence="2">
    <location>
        <begin position="1"/>
        <end position="19"/>
    </location>
</feature>
<dbReference type="PANTHER" id="PTHR34826:SF2">
    <property type="entry name" value="UPF0590 PROTEIN C409.17C"/>
    <property type="match status" value="1"/>
</dbReference>
<evidence type="ECO:0000256" key="1">
    <source>
        <dbReference type="SAM" id="MobiDB-lite"/>
    </source>
</evidence>
<sequence length="800" mass="89502">MRSIISAVIFSIFLAGVCADQKYVFAHYMIGYANTNNPVAFYQRQISAAIAWNIDGFALNMGSDAHQPAILDEFFTAADGFPNFKLFLSFDMSSFGANSASTLKGLVETYYQRPSYHHYQGKPFVSTFSGEQTDLHGYFIYAGNPGYNSTQVNAGWAQWKASLNTSIYFCPSFTAAGPSYNIYERFPVMDCHFAWDMWAQSGGDRTTTEDAYYQTDAQKNGKQWMAGASPNFFVHIQQYSKNWVWGSERLYPQRWSQLIQLNPDMVEIATWNDYSESHYIINPEQTEVPGFCSQYIYGAATPYNSPVTYDHTAFGNITSYYAQWYKTGSQPVITQDQFYWWFRPHPKAQYRNDTFTVPNFSNTPDDSIYFHTITKDPSLYSVSVTVNGSTTVQYPSQSKPSFAIPFSSNGGSVTVTILLAKNQSVLFNTVSPLRIEPNGNYSGAQYNYNFLTSSWSQPTIGGSTGTSSGQVNSGVTSSTVNPDTVSNAPVTHSTVILDTTNNVTRSVVIGGTTDGSSNGMQVLASIMLEAEDSSKKPGIENKMRLLVKAGPNEEQLSVLTVNHEGLDQFEIKSEHFEGRVALRIVGFKGVAHNGERPIETSPYFDNNPALNSIQIQGRFKGTYKADEIVWGNQFEKPLNLPWGSSMAIKIAQKTIDPTLEVDTSAARPWAFSPFIVSMNKINVKIIGESSPLPAWPNPDGKPITEDTDALIEGLHFTDAERKSFFTQLEHRKDLTISPDQVWNMDFYNPYIDFQGFTVTLPAIGFKVDVMKYYNNQALKYVLKTRDNSTVFFVITMELVE</sequence>
<feature type="domain" description="Domain of unknown function at the cortex 1" evidence="3">
    <location>
        <begin position="544"/>
        <end position="799"/>
    </location>
</feature>
<dbReference type="GO" id="GO:0051118">
    <property type="term" value="F:glucan endo-1,3-alpha-glucosidase activity"/>
    <property type="evidence" value="ECO:0007669"/>
    <property type="project" value="InterPro"/>
</dbReference>
<dbReference type="EMBL" id="MDYQ01000038">
    <property type="protein sequence ID" value="PRP85880.1"/>
    <property type="molecule type" value="Genomic_DNA"/>
</dbReference>
<keyword evidence="2" id="KW-0732">Signal</keyword>
<feature type="chain" id="PRO_5015160877" evidence="2">
    <location>
        <begin position="20"/>
        <end position="800"/>
    </location>
</feature>
<dbReference type="AlphaFoldDB" id="A0A2P6NPJ1"/>
<dbReference type="OrthoDB" id="15714at2759"/>
<feature type="compositionally biased region" description="Low complexity" evidence="1">
    <location>
        <begin position="461"/>
        <end position="482"/>
    </location>
</feature>
<evidence type="ECO:0000313" key="4">
    <source>
        <dbReference type="EMBL" id="PRP85880.1"/>
    </source>
</evidence>
<dbReference type="Pfam" id="PF08588">
    <property type="entry name" value="Duc1"/>
    <property type="match status" value="1"/>
</dbReference>
<feature type="region of interest" description="Disordered" evidence="1">
    <location>
        <begin position="461"/>
        <end position="492"/>
    </location>
</feature>
<dbReference type="InterPro" id="IPR013897">
    <property type="entry name" value="Duc1"/>
</dbReference>
<name>A0A2P6NPJ1_9EUKA</name>
<dbReference type="InterPro" id="IPR005197">
    <property type="entry name" value="Glyco_hydro_71"/>
</dbReference>
<dbReference type="Proteomes" id="UP000241769">
    <property type="component" value="Unassembled WGS sequence"/>
</dbReference>
<gene>
    <name evidence="4" type="ORF">PROFUN_06154</name>
</gene>
<dbReference type="CDD" id="cd11577">
    <property type="entry name" value="GH71"/>
    <property type="match status" value="1"/>
</dbReference>
<evidence type="ECO:0000259" key="3">
    <source>
        <dbReference type="Pfam" id="PF08588"/>
    </source>
</evidence>
<dbReference type="Pfam" id="PF03659">
    <property type="entry name" value="Glyco_hydro_71"/>
    <property type="match status" value="1"/>
</dbReference>
<protein>
    <submittedName>
        <fullName evidence="4">Glucan endo-1,3-alpha-glucosidase Agn1</fullName>
    </submittedName>
</protein>
<organism evidence="4 5">
    <name type="scientific">Planoprotostelium fungivorum</name>
    <dbReference type="NCBI Taxonomy" id="1890364"/>
    <lineage>
        <taxon>Eukaryota</taxon>
        <taxon>Amoebozoa</taxon>
        <taxon>Evosea</taxon>
        <taxon>Variosea</taxon>
        <taxon>Cavosteliida</taxon>
        <taxon>Cavosteliaceae</taxon>
        <taxon>Planoprotostelium</taxon>
    </lineage>
</organism>
<evidence type="ECO:0000313" key="5">
    <source>
        <dbReference type="Proteomes" id="UP000241769"/>
    </source>
</evidence>
<evidence type="ECO:0000256" key="2">
    <source>
        <dbReference type="SAM" id="SignalP"/>
    </source>
</evidence>
<keyword evidence="5" id="KW-1185">Reference proteome</keyword>
<dbReference type="InParanoid" id="A0A2P6NPJ1"/>
<reference evidence="4 5" key="1">
    <citation type="journal article" date="2018" name="Genome Biol. Evol.">
        <title>Multiple Roots of Fruiting Body Formation in Amoebozoa.</title>
        <authorList>
            <person name="Hillmann F."/>
            <person name="Forbes G."/>
            <person name="Novohradska S."/>
            <person name="Ferling I."/>
            <person name="Riege K."/>
            <person name="Groth M."/>
            <person name="Westermann M."/>
            <person name="Marz M."/>
            <person name="Spaller T."/>
            <person name="Winckler T."/>
            <person name="Schaap P."/>
            <person name="Glockner G."/>
        </authorList>
    </citation>
    <scope>NUCLEOTIDE SEQUENCE [LARGE SCALE GENOMIC DNA]</scope>
    <source>
        <strain evidence="4 5">Jena</strain>
    </source>
</reference>
<dbReference type="STRING" id="1890364.A0A2P6NPJ1"/>
<dbReference type="PANTHER" id="PTHR34826">
    <property type="entry name" value="UPF0590 PROTEIN C409.17C"/>
    <property type="match status" value="1"/>
</dbReference>